<evidence type="ECO:0000313" key="1">
    <source>
        <dbReference type="EMBL" id="KMJ45159.1"/>
    </source>
</evidence>
<comment type="caution">
    <text evidence="1">The sequence shown here is derived from an EMBL/GenBank/DDBJ whole genome shotgun (WGS) entry which is preliminary data.</text>
</comment>
<dbReference type="RefSeq" id="WP_047963353.1">
    <property type="nucleotide sequence ID" value="NZ_CAWMBG010000064.1"/>
</dbReference>
<keyword evidence="2" id="KW-1185">Reference proteome</keyword>
<dbReference type="Proteomes" id="UP000036277">
    <property type="component" value="Unassembled WGS sequence"/>
</dbReference>
<dbReference type="OrthoDB" id="6446947at2"/>
<dbReference type="PATRIC" id="fig|880157.4.peg.2268"/>
<evidence type="ECO:0000313" key="2">
    <source>
        <dbReference type="Proteomes" id="UP000036277"/>
    </source>
</evidence>
<name>A0A0J5FSR4_9GAMM</name>
<dbReference type="STRING" id="880157.AB204_10720"/>
<organism evidence="1 2">
    <name type="scientific">Xenorhabdus khoisanae</name>
    <dbReference type="NCBI Taxonomy" id="880157"/>
    <lineage>
        <taxon>Bacteria</taxon>
        <taxon>Pseudomonadati</taxon>
        <taxon>Pseudomonadota</taxon>
        <taxon>Gammaproteobacteria</taxon>
        <taxon>Enterobacterales</taxon>
        <taxon>Morganellaceae</taxon>
        <taxon>Xenorhabdus</taxon>
    </lineage>
</organism>
<sequence length="77" mass="8787">MNDDYEIIKSRLSWLKYNGVKLEITTNTGKVISGFVRKFDNQSALIDTIGMNDRNDFKIVNYSAIESFHNVTVAQVV</sequence>
<dbReference type="AlphaFoldDB" id="A0A0J5FSR4"/>
<gene>
    <name evidence="1" type="ORF">AB204_10720</name>
</gene>
<protein>
    <submittedName>
        <fullName evidence="1">Uncharacterized protein</fullName>
    </submittedName>
</protein>
<proteinExistence type="predicted"/>
<accession>A0A0J5FSR4</accession>
<dbReference type="EMBL" id="LFCV01000064">
    <property type="protein sequence ID" value="KMJ45159.1"/>
    <property type="molecule type" value="Genomic_DNA"/>
</dbReference>
<reference evidence="1 2" key="1">
    <citation type="submission" date="2015-06" db="EMBL/GenBank/DDBJ databases">
        <title>Draft Whole-Genome Sequence of the Entomopathogenic Bacterium Xenorhabdus khoisanae.</title>
        <authorList>
            <person name="Naidoo S."/>
            <person name="Featherston J."/>
            <person name="Gray V.M."/>
        </authorList>
    </citation>
    <scope>NUCLEOTIDE SEQUENCE [LARGE SCALE GENOMIC DNA]</scope>
    <source>
        <strain evidence="1 2">MCB</strain>
    </source>
</reference>